<keyword evidence="2" id="KW-0378">Hydrolase</keyword>
<dbReference type="GO" id="GO:0043420">
    <property type="term" value="P:anthranilate metabolic process"/>
    <property type="evidence" value="ECO:0007669"/>
    <property type="project" value="TreeGrafter"/>
</dbReference>
<evidence type="ECO:0000313" key="4">
    <source>
        <dbReference type="EMBL" id="CAB4541648.1"/>
    </source>
</evidence>
<gene>
    <name evidence="4" type="ORF">UFOPK1503_00293</name>
    <name evidence="5" type="ORF">UFOPK1693_00831</name>
</gene>
<dbReference type="InterPro" id="IPR015421">
    <property type="entry name" value="PyrdxlP-dep_Trfase_major"/>
</dbReference>
<name>A0A6J6BU29_9ZZZZ</name>
<dbReference type="EMBL" id="CAEZST010000003">
    <property type="protein sequence ID" value="CAB4541648.1"/>
    <property type="molecule type" value="Genomic_DNA"/>
</dbReference>
<sequence>MSNVANWSAESVAQLDREDPLATFRNQFLITDPDICYLDGNSLGRLPKATIDKVNSFLTDEWGKQLVDGWSHWIDQAQTAGDLLAKTALGADSGQTLVCDTTSVNFYQLCVAAIQANPGRKKIIIDSANFPTDRYIVQGIAKKFNLELVTLNSDGMGGPGAVEIESEFEEITLDALRPHLTEDVALLTLQAVNYRSGVKQDIKAITEAAREKGILVVWDCSHAIGSVELNFEQNTVDLAVGCTYKYGNSGPGSPAWLYVKKSLQEKLQVPIQGWFAQDKQFEMGAFFEPTSQIRGFQIASPSIIGIRAVEVAFEMIGQAGIKQINEKASKGTQLMIDLYDQWLADLGFTLATPREANRRGGHIIIQHPDAKQIAHALRKLKNVIPDYREPGAIRLGISPLPTSYSEVFEGFRRLKELVESGDYKTITDSGSRVT</sequence>
<accession>A0A6J6BU29</accession>
<dbReference type="InterPro" id="IPR015424">
    <property type="entry name" value="PyrdxlP-dep_Trfase"/>
</dbReference>
<organism evidence="4">
    <name type="scientific">freshwater metagenome</name>
    <dbReference type="NCBI Taxonomy" id="449393"/>
    <lineage>
        <taxon>unclassified sequences</taxon>
        <taxon>metagenomes</taxon>
        <taxon>ecological metagenomes</taxon>
    </lineage>
</organism>
<keyword evidence="1" id="KW-0662">Pyridine nucleotide biosynthesis</keyword>
<dbReference type="SUPFAM" id="SSF53383">
    <property type="entry name" value="PLP-dependent transferases"/>
    <property type="match status" value="1"/>
</dbReference>
<dbReference type="EMBL" id="CAEZTO010000011">
    <property type="protein sequence ID" value="CAB4572761.1"/>
    <property type="molecule type" value="Genomic_DNA"/>
</dbReference>
<dbReference type="GO" id="GO:0030170">
    <property type="term" value="F:pyridoxal phosphate binding"/>
    <property type="evidence" value="ECO:0007669"/>
    <property type="project" value="InterPro"/>
</dbReference>
<dbReference type="PIRSF" id="PIRSF038800">
    <property type="entry name" value="KYNU"/>
    <property type="match status" value="1"/>
</dbReference>
<dbReference type="GO" id="GO:0019441">
    <property type="term" value="P:L-tryptophan catabolic process to kynurenine"/>
    <property type="evidence" value="ECO:0007669"/>
    <property type="project" value="TreeGrafter"/>
</dbReference>
<dbReference type="GO" id="GO:0030429">
    <property type="term" value="F:kynureninase activity"/>
    <property type="evidence" value="ECO:0007669"/>
    <property type="project" value="InterPro"/>
</dbReference>
<dbReference type="PANTHER" id="PTHR14084">
    <property type="entry name" value="KYNURENINASE"/>
    <property type="match status" value="1"/>
</dbReference>
<dbReference type="InterPro" id="IPR010111">
    <property type="entry name" value="Kynureninase"/>
</dbReference>
<evidence type="ECO:0000256" key="2">
    <source>
        <dbReference type="ARBA" id="ARBA00022801"/>
    </source>
</evidence>
<reference evidence="4" key="1">
    <citation type="submission" date="2020-05" db="EMBL/GenBank/DDBJ databases">
        <authorList>
            <person name="Chiriac C."/>
            <person name="Salcher M."/>
            <person name="Ghai R."/>
            <person name="Kavagutti S V."/>
        </authorList>
    </citation>
    <scope>NUCLEOTIDE SEQUENCE</scope>
</reference>
<dbReference type="GO" id="GO:0009435">
    <property type="term" value="P:NAD+ biosynthetic process"/>
    <property type="evidence" value="ECO:0007669"/>
    <property type="project" value="InterPro"/>
</dbReference>
<dbReference type="AlphaFoldDB" id="A0A6J6BU29"/>
<dbReference type="Pfam" id="PF22580">
    <property type="entry name" value="KYNU_C"/>
    <property type="match status" value="1"/>
</dbReference>
<dbReference type="InterPro" id="IPR015422">
    <property type="entry name" value="PyrdxlP-dep_Trfase_small"/>
</dbReference>
<dbReference type="Gene3D" id="3.40.640.10">
    <property type="entry name" value="Type I PLP-dependent aspartate aminotransferase-like (Major domain)"/>
    <property type="match status" value="1"/>
</dbReference>
<dbReference type="PANTHER" id="PTHR14084:SF0">
    <property type="entry name" value="KYNURENINASE"/>
    <property type="match status" value="1"/>
</dbReference>
<keyword evidence="3" id="KW-0663">Pyridoxal phosphate</keyword>
<evidence type="ECO:0000313" key="5">
    <source>
        <dbReference type="EMBL" id="CAB4572761.1"/>
    </source>
</evidence>
<dbReference type="GO" id="GO:0005737">
    <property type="term" value="C:cytoplasm"/>
    <property type="evidence" value="ECO:0007669"/>
    <property type="project" value="InterPro"/>
</dbReference>
<dbReference type="Gene3D" id="3.90.1150.10">
    <property type="entry name" value="Aspartate Aminotransferase, domain 1"/>
    <property type="match status" value="1"/>
</dbReference>
<evidence type="ECO:0000256" key="1">
    <source>
        <dbReference type="ARBA" id="ARBA00022642"/>
    </source>
</evidence>
<evidence type="ECO:0000256" key="3">
    <source>
        <dbReference type="ARBA" id="ARBA00022898"/>
    </source>
</evidence>
<proteinExistence type="predicted"/>
<protein>
    <submittedName>
        <fullName evidence="4">Unannotated protein</fullName>
    </submittedName>
</protein>